<evidence type="ECO:0000313" key="1">
    <source>
        <dbReference type="EMBL" id="RKP50501.1"/>
    </source>
</evidence>
<accession>A0A494XL85</accession>
<comment type="caution">
    <text evidence="1">The sequence shown here is derived from an EMBL/GenBank/DDBJ whole genome shotgun (WGS) entry which is preliminary data.</text>
</comment>
<sequence>MLWCESAGTWSFKQHTQAQAQAVVASFVTWLNKCQSQLVTLTYQVNSATTIPAAQAIAWVNPQ</sequence>
<proteinExistence type="predicted"/>
<gene>
    <name evidence="1" type="ORF">D7S89_05190</name>
</gene>
<dbReference type="Proteomes" id="UP000280434">
    <property type="component" value="Unassembled WGS sequence"/>
</dbReference>
<organism evidence="1 2">
    <name type="scientific">Trinickia fusca</name>
    <dbReference type="NCBI Taxonomy" id="2419777"/>
    <lineage>
        <taxon>Bacteria</taxon>
        <taxon>Pseudomonadati</taxon>
        <taxon>Pseudomonadota</taxon>
        <taxon>Betaproteobacteria</taxon>
        <taxon>Burkholderiales</taxon>
        <taxon>Burkholderiaceae</taxon>
        <taxon>Trinickia</taxon>
    </lineage>
</organism>
<dbReference type="AlphaFoldDB" id="A0A494XL85"/>
<reference evidence="1 2" key="1">
    <citation type="submission" date="2018-10" db="EMBL/GenBank/DDBJ databases">
        <title>Paraburkholderia sp. 7MK8-2, isolated from soil.</title>
        <authorList>
            <person name="Gao Z.-H."/>
            <person name="Qiu L.-H."/>
        </authorList>
    </citation>
    <scope>NUCLEOTIDE SEQUENCE [LARGE SCALE GENOMIC DNA]</scope>
    <source>
        <strain evidence="1 2">7MK8-2</strain>
    </source>
</reference>
<name>A0A494XL85_9BURK</name>
<evidence type="ECO:0000313" key="2">
    <source>
        <dbReference type="Proteomes" id="UP000280434"/>
    </source>
</evidence>
<protein>
    <submittedName>
        <fullName evidence="1">Uncharacterized protein</fullName>
    </submittedName>
</protein>
<keyword evidence="2" id="KW-1185">Reference proteome</keyword>
<dbReference type="EMBL" id="RBZV01000002">
    <property type="protein sequence ID" value="RKP50501.1"/>
    <property type="molecule type" value="Genomic_DNA"/>
</dbReference>